<dbReference type="PROSITE" id="PS51257">
    <property type="entry name" value="PROKAR_LIPOPROTEIN"/>
    <property type="match status" value="1"/>
</dbReference>
<reference evidence="1" key="1">
    <citation type="journal article" date="2014" name="Front. Microbiol.">
        <title>High frequency of phylogenetically diverse reductive dehalogenase-homologous genes in deep subseafloor sedimentary metagenomes.</title>
        <authorList>
            <person name="Kawai M."/>
            <person name="Futagami T."/>
            <person name="Toyoda A."/>
            <person name="Takaki Y."/>
            <person name="Nishi S."/>
            <person name="Hori S."/>
            <person name="Arai W."/>
            <person name="Tsubouchi T."/>
            <person name="Morono Y."/>
            <person name="Uchiyama I."/>
            <person name="Ito T."/>
            <person name="Fujiyama A."/>
            <person name="Inagaki F."/>
            <person name="Takami H."/>
        </authorList>
    </citation>
    <scope>NUCLEOTIDE SEQUENCE</scope>
    <source>
        <strain evidence="1">Expedition CK06-06</strain>
    </source>
</reference>
<dbReference type="Gene3D" id="3.10.450.50">
    <property type="match status" value="1"/>
</dbReference>
<organism evidence="1">
    <name type="scientific">marine sediment metagenome</name>
    <dbReference type="NCBI Taxonomy" id="412755"/>
    <lineage>
        <taxon>unclassified sequences</taxon>
        <taxon>metagenomes</taxon>
        <taxon>ecological metagenomes</taxon>
    </lineage>
</organism>
<evidence type="ECO:0008006" key="2">
    <source>
        <dbReference type="Google" id="ProtNLM"/>
    </source>
</evidence>
<dbReference type="InterPro" id="IPR032710">
    <property type="entry name" value="NTF2-like_dom_sf"/>
</dbReference>
<dbReference type="EMBL" id="BARW01006284">
    <property type="protein sequence ID" value="GAI87610.1"/>
    <property type="molecule type" value="Genomic_DNA"/>
</dbReference>
<evidence type="ECO:0000313" key="1">
    <source>
        <dbReference type="EMBL" id="GAI87610.1"/>
    </source>
</evidence>
<dbReference type="AlphaFoldDB" id="X1TJ67"/>
<accession>X1TJ67</accession>
<sequence length="147" mass="16707">MKKLALLILVVVLLLGLIGCEAFTPISEEEKAESVVYDYFEAFNELDWDKAKSCCVIGSDMYNDTLQTQTYFESVEVAFSLNMIVNITSTSVNGNYAEVNFYLTVTMVLEGTESEFTKDDITCYLQKVGNNWKIYDSENLEYEESDT</sequence>
<gene>
    <name evidence="1" type="ORF">S12H4_13198</name>
</gene>
<comment type="caution">
    <text evidence="1">The sequence shown here is derived from an EMBL/GenBank/DDBJ whole genome shotgun (WGS) entry which is preliminary data.</text>
</comment>
<protein>
    <recommendedName>
        <fullName evidence="2">NTF2-like N-terminal transpeptidase domain-containing protein</fullName>
    </recommendedName>
</protein>
<name>X1TJ67_9ZZZZ</name>
<proteinExistence type="predicted"/>
<dbReference type="SUPFAM" id="SSF54427">
    <property type="entry name" value="NTF2-like"/>
    <property type="match status" value="1"/>
</dbReference>